<feature type="region of interest" description="Disordered" evidence="1">
    <location>
        <begin position="151"/>
        <end position="177"/>
    </location>
</feature>
<evidence type="ECO:0000256" key="1">
    <source>
        <dbReference type="SAM" id="MobiDB-lite"/>
    </source>
</evidence>
<accession>A0ABT1DL23</accession>
<evidence type="ECO:0000313" key="3">
    <source>
        <dbReference type="Proteomes" id="UP001523369"/>
    </source>
</evidence>
<dbReference type="Proteomes" id="UP001523369">
    <property type="component" value="Unassembled WGS sequence"/>
</dbReference>
<reference evidence="2 3" key="1">
    <citation type="submission" date="2022-06" db="EMBL/GenBank/DDBJ databases">
        <title>New Species of the Genus Actinoplanes, ActinopZanes ferrugineus.</title>
        <authorList>
            <person name="Ding P."/>
        </authorList>
    </citation>
    <scope>NUCLEOTIDE SEQUENCE [LARGE SCALE GENOMIC DNA]</scope>
    <source>
        <strain evidence="2 3">TRM88003</strain>
    </source>
</reference>
<comment type="caution">
    <text evidence="2">The sequence shown here is derived from an EMBL/GenBank/DDBJ whole genome shotgun (WGS) entry which is preliminary data.</text>
</comment>
<feature type="compositionally biased region" description="Acidic residues" evidence="1">
    <location>
        <begin position="158"/>
        <end position="177"/>
    </location>
</feature>
<dbReference type="EMBL" id="JAMYJR010000013">
    <property type="protein sequence ID" value="MCO8271538.1"/>
    <property type="molecule type" value="Genomic_DNA"/>
</dbReference>
<proteinExistence type="predicted"/>
<gene>
    <name evidence="2" type="ORF">M1L60_13140</name>
</gene>
<organism evidence="2 3">
    <name type="scientific">Paractinoplanes aksuensis</name>
    <dbReference type="NCBI Taxonomy" id="2939490"/>
    <lineage>
        <taxon>Bacteria</taxon>
        <taxon>Bacillati</taxon>
        <taxon>Actinomycetota</taxon>
        <taxon>Actinomycetes</taxon>
        <taxon>Micromonosporales</taxon>
        <taxon>Micromonosporaceae</taxon>
        <taxon>Paractinoplanes</taxon>
    </lineage>
</organism>
<name>A0ABT1DL23_9ACTN</name>
<protein>
    <submittedName>
        <fullName evidence="2">Uncharacterized protein</fullName>
    </submittedName>
</protein>
<sequence>MTAEGNHAAEANDRLVITRDMLINERRCTLRVTVADGTASVSFDATEVDASTVGNLHGTIALGDLVPVTRALTMTLSSAAKALGLTKSEYAAELDEVRRSHTRAGQPWSADEDARLIERYRASASLLELSNEFERNIGGIASRLKLHGFRLPSRRDPTDDDPTLDYADITDSDPDWP</sequence>
<dbReference type="RefSeq" id="WP_253237663.1">
    <property type="nucleotide sequence ID" value="NZ_JAMYJR010000013.1"/>
</dbReference>
<evidence type="ECO:0000313" key="2">
    <source>
        <dbReference type="EMBL" id="MCO8271538.1"/>
    </source>
</evidence>
<keyword evidence="3" id="KW-1185">Reference proteome</keyword>